<evidence type="ECO:0000256" key="1">
    <source>
        <dbReference type="ARBA" id="ARBA00022664"/>
    </source>
</evidence>
<evidence type="ECO:0000313" key="8">
    <source>
        <dbReference type="Proteomes" id="UP001497480"/>
    </source>
</evidence>
<dbReference type="GO" id="GO:0006397">
    <property type="term" value="P:mRNA processing"/>
    <property type="evidence" value="ECO:0007669"/>
    <property type="project" value="UniProtKB-KW"/>
</dbReference>
<organism evidence="7 8">
    <name type="scientific">Lupinus luteus</name>
    <name type="common">European yellow lupine</name>
    <dbReference type="NCBI Taxonomy" id="3873"/>
    <lineage>
        <taxon>Eukaryota</taxon>
        <taxon>Viridiplantae</taxon>
        <taxon>Streptophyta</taxon>
        <taxon>Embryophyta</taxon>
        <taxon>Tracheophyta</taxon>
        <taxon>Spermatophyta</taxon>
        <taxon>Magnoliopsida</taxon>
        <taxon>eudicotyledons</taxon>
        <taxon>Gunneridae</taxon>
        <taxon>Pentapetalae</taxon>
        <taxon>rosids</taxon>
        <taxon>fabids</taxon>
        <taxon>Fabales</taxon>
        <taxon>Fabaceae</taxon>
        <taxon>Papilionoideae</taxon>
        <taxon>50 kb inversion clade</taxon>
        <taxon>genistoids sensu lato</taxon>
        <taxon>core genistoids</taxon>
        <taxon>Genisteae</taxon>
        <taxon>Lupinus</taxon>
    </lineage>
</organism>
<dbReference type="GO" id="GO:0003723">
    <property type="term" value="F:RNA binding"/>
    <property type="evidence" value="ECO:0007669"/>
    <property type="project" value="UniProtKB-UniRule"/>
</dbReference>
<dbReference type="GO" id="GO:0008380">
    <property type="term" value="P:RNA splicing"/>
    <property type="evidence" value="ECO:0007669"/>
    <property type="project" value="UniProtKB-KW"/>
</dbReference>
<dbReference type="SMART" id="SM00360">
    <property type="entry name" value="RRM"/>
    <property type="match status" value="1"/>
</dbReference>
<evidence type="ECO:0000256" key="3">
    <source>
        <dbReference type="ARBA" id="ARBA00023187"/>
    </source>
</evidence>
<keyword evidence="8" id="KW-1185">Reference proteome</keyword>
<sequence length="285" mass="32050">MAGEWREVRRENRRGTPNFSQVAPRPHAGNIVLPARPPPKKHGSRVSRRVFHGGGFSIFYISNFPDDFGQHDLWRLFKRWGRVRDVYIPSKRNKHDRRFAFLRFDKVKDEENFAKILDEVWVGNSKIYANIPLFKRNISDGSSGGGPQAKIRGTISPKFRLNRSFLEAVVGGGPSRGVAKGAEPQGGVCVEDTNLRLVAAPQPLVYSVDQIDLDWLKTCMIGRTMEMVNPYMVARILEAEGFLTVSAHPLGGDEVLLSPAEGEDLNVIFKDAKDWISSIFRSFSP</sequence>
<dbReference type="Gene3D" id="3.30.70.330">
    <property type="match status" value="1"/>
</dbReference>
<dbReference type="InterPro" id="IPR035979">
    <property type="entry name" value="RBD_domain_sf"/>
</dbReference>
<evidence type="ECO:0000256" key="5">
    <source>
        <dbReference type="SAM" id="MobiDB-lite"/>
    </source>
</evidence>
<evidence type="ECO:0000256" key="4">
    <source>
        <dbReference type="PROSITE-ProRule" id="PRU00176"/>
    </source>
</evidence>
<keyword evidence="1" id="KW-0507">mRNA processing</keyword>
<feature type="region of interest" description="Disordered" evidence="5">
    <location>
        <begin position="1"/>
        <end position="46"/>
    </location>
</feature>
<dbReference type="InterPro" id="IPR000504">
    <property type="entry name" value="RRM_dom"/>
</dbReference>
<comment type="caution">
    <text evidence="7">The sequence shown here is derived from an EMBL/GenBank/DDBJ whole genome shotgun (WGS) entry which is preliminary data.</text>
</comment>
<dbReference type="EMBL" id="CAXHTB010000018">
    <property type="protein sequence ID" value="CAL0325059.1"/>
    <property type="molecule type" value="Genomic_DNA"/>
</dbReference>
<dbReference type="GO" id="GO:0005681">
    <property type="term" value="C:spliceosomal complex"/>
    <property type="evidence" value="ECO:0007669"/>
    <property type="project" value="UniProtKB-KW"/>
</dbReference>
<protein>
    <recommendedName>
        <fullName evidence="6">RRM domain-containing protein</fullName>
    </recommendedName>
</protein>
<name>A0AAV1XVS0_LUPLU</name>
<keyword evidence="2" id="KW-0747">Spliceosome</keyword>
<dbReference type="SUPFAM" id="SSF54928">
    <property type="entry name" value="RNA-binding domain, RBD"/>
    <property type="match status" value="1"/>
</dbReference>
<feature type="domain" description="RRM" evidence="6">
    <location>
        <begin position="57"/>
        <end position="130"/>
    </location>
</feature>
<dbReference type="Pfam" id="PF00076">
    <property type="entry name" value="RRM_1"/>
    <property type="match status" value="1"/>
</dbReference>
<dbReference type="CDD" id="cd00590">
    <property type="entry name" value="RRM_SF"/>
    <property type="match status" value="1"/>
</dbReference>
<feature type="compositionally biased region" description="Basic and acidic residues" evidence="5">
    <location>
        <begin position="1"/>
        <end position="14"/>
    </location>
</feature>
<dbReference type="InterPro" id="IPR012677">
    <property type="entry name" value="Nucleotide-bd_a/b_plait_sf"/>
</dbReference>
<dbReference type="PANTHER" id="PTHR23147">
    <property type="entry name" value="SERINE/ARGININE RICH SPLICING FACTOR"/>
    <property type="match status" value="1"/>
</dbReference>
<accession>A0AAV1XVS0</accession>
<dbReference type="PROSITE" id="PS50102">
    <property type="entry name" value="RRM"/>
    <property type="match status" value="1"/>
</dbReference>
<reference evidence="7 8" key="1">
    <citation type="submission" date="2024-03" db="EMBL/GenBank/DDBJ databases">
        <authorList>
            <person name="Martinez-Hernandez J."/>
        </authorList>
    </citation>
    <scope>NUCLEOTIDE SEQUENCE [LARGE SCALE GENOMIC DNA]</scope>
</reference>
<evidence type="ECO:0000259" key="6">
    <source>
        <dbReference type="PROSITE" id="PS50102"/>
    </source>
</evidence>
<keyword evidence="4" id="KW-0694">RNA-binding</keyword>
<proteinExistence type="predicted"/>
<evidence type="ECO:0000256" key="2">
    <source>
        <dbReference type="ARBA" id="ARBA00022728"/>
    </source>
</evidence>
<dbReference type="Proteomes" id="UP001497480">
    <property type="component" value="Unassembled WGS sequence"/>
</dbReference>
<evidence type="ECO:0000313" key="7">
    <source>
        <dbReference type="EMBL" id="CAL0325059.1"/>
    </source>
</evidence>
<gene>
    <name evidence="7" type="ORF">LLUT_LOCUS26119</name>
</gene>
<dbReference type="InterPro" id="IPR050907">
    <property type="entry name" value="SRSF"/>
</dbReference>
<dbReference type="AlphaFoldDB" id="A0AAV1XVS0"/>
<keyword evidence="3" id="KW-0508">mRNA splicing</keyword>